<comment type="caution">
    <text evidence="1">The sequence shown here is derived from an EMBL/GenBank/DDBJ whole genome shotgun (WGS) entry which is preliminary data.</text>
</comment>
<evidence type="ECO:0000313" key="1">
    <source>
        <dbReference type="EMBL" id="MPC80719.1"/>
    </source>
</evidence>
<keyword evidence="2" id="KW-1185">Reference proteome</keyword>
<organism evidence="1 2">
    <name type="scientific">Portunus trituberculatus</name>
    <name type="common">Swimming crab</name>
    <name type="synonym">Neptunus trituberculatus</name>
    <dbReference type="NCBI Taxonomy" id="210409"/>
    <lineage>
        <taxon>Eukaryota</taxon>
        <taxon>Metazoa</taxon>
        <taxon>Ecdysozoa</taxon>
        <taxon>Arthropoda</taxon>
        <taxon>Crustacea</taxon>
        <taxon>Multicrustacea</taxon>
        <taxon>Malacostraca</taxon>
        <taxon>Eumalacostraca</taxon>
        <taxon>Eucarida</taxon>
        <taxon>Decapoda</taxon>
        <taxon>Pleocyemata</taxon>
        <taxon>Brachyura</taxon>
        <taxon>Eubrachyura</taxon>
        <taxon>Portunoidea</taxon>
        <taxon>Portunidae</taxon>
        <taxon>Portuninae</taxon>
        <taxon>Portunus</taxon>
    </lineage>
</organism>
<accession>A0A5B7IFT6</accession>
<dbReference type="AlphaFoldDB" id="A0A5B7IFT6"/>
<gene>
    <name evidence="1" type="ORF">E2C01_075307</name>
</gene>
<dbReference type="Proteomes" id="UP000324222">
    <property type="component" value="Unassembled WGS sequence"/>
</dbReference>
<reference evidence="1 2" key="1">
    <citation type="submission" date="2019-05" db="EMBL/GenBank/DDBJ databases">
        <title>Another draft genome of Portunus trituberculatus and its Hox gene families provides insights of decapod evolution.</title>
        <authorList>
            <person name="Jeong J.-H."/>
            <person name="Song I."/>
            <person name="Kim S."/>
            <person name="Choi T."/>
            <person name="Kim D."/>
            <person name="Ryu S."/>
            <person name="Kim W."/>
        </authorList>
    </citation>
    <scope>NUCLEOTIDE SEQUENCE [LARGE SCALE GENOMIC DNA]</scope>
    <source>
        <tissue evidence="1">Muscle</tissue>
    </source>
</reference>
<proteinExistence type="predicted"/>
<name>A0A5B7IFT6_PORTR</name>
<dbReference type="EMBL" id="VSRR010054823">
    <property type="protein sequence ID" value="MPC80719.1"/>
    <property type="molecule type" value="Genomic_DNA"/>
</dbReference>
<evidence type="ECO:0000313" key="2">
    <source>
        <dbReference type="Proteomes" id="UP000324222"/>
    </source>
</evidence>
<protein>
    <submittedName>
        <fullName evidence="1">Uncharacterized protein</fullName>
    </submittedName>
</protein>
<sequence length="111" mass="12628">MVAHAARDSYMGVLYLRRAFRASLPHASFVSFSLLPLHSLFRPHQTLAPLLLFSRLRLFEVVERIPQTTLCGPLMASGCLEAYRTWRQLLLAPRPSQILRHPAHPALLTGW</sequence>